<protein>
    <submittedName>
        <fullName evidence="2">Uncharacterized protein</fullName>
    </submittedName>
</protein>
<proteinExistence type="predicted"/>
<dbReference type="Proteomes" id="UP000190166">
    <property type="component" value="Unassembled WGS sequence"/>
</dbReference>
<keyword evidence="3" id="KW-1185">Reference proteome</keyword>
<reference evidence="2 3" key="1">
    <citation type="submission" date="2017-02" db="EMBL/GenBank/DDBJ databases">
        <authorList>
            <person name="Peterson S.W."/>
        </authorList>
    </citation>
    <scope>NUCLEOTIDE SEQUENCE [LARGE SCALE GENOMIC DNA]</scope>
    <source>
        <strain evidence="2 3">DSM 18108</strain>
    </source>
</reference>
<evidence type="ECO:0000313" key="2">
    <source>
        <dbReference type="EMBL" id="SKD09277.1"/>
    </source>
</evidence>
<keyword evidence="1" id="KW-0812">Transmembrane</keyword>
<name>A0A1T5P9I2_9BACT</name>
<evidence type="ECO:0000313" key="3">
    <source>
        <dbReference type="Proteomes" id="UP000190166"/>
    </source>
</evidence>
<sequence length="230" mass="26460">MDFHFGPFGEYLIYTIYFWYVTMPLACLFLWVCLRRKNPRVLRWISGIGAAVLLFPVVVMMWVLVSGSIEDGKSRREFRQKKALHTFILKQPETVAGIALSTNDTVYYQTDFDMNYRNQAQLMDVDSVHLTKPTYFFNLQVKDYIGVVINDPDTWNVTLTHDQLVFGWPCTGKAVIAADSTFVSGTLAKDHVAWGHQLPKGAKVTYKKEYEQLNIILPDSEFITIDLKTK</sequence>
<accession>A0A1T5P9I2</accession>
<organism evidence="2 3">
    <name type="scientific">Chitinophaga ginsengisegetis</name>
    <dbReference type="NCBI Taxonomy" id="393003"/>
    <lineage>
        <taxon>Bacteria</taxon>
        <taxon>Pseudomonadati</taxon>
        <taxon>Bacteroidota</taxon>
        <taxon>Chitinophagia</taxon>
        <taxon>Chitinophagales</taxon>
        <taxon>Chitinophagaceae</taxon>
        <taxon>Chitinophaga</taxon>
    </lineage>
</organism>
<dbReference type="EMBL" id="FUZZ01000004">
    <property type="protein sequence ID" value="SKD09277.1"/>
    <property type="molecule type" value="Genomic_DNA"/>
</dbReference>
<gene>
    <name evidence="2" type="ORF">SAMN05660461_5161</name>
</gene>
<keyword evidence="1" id="KW-1133">Transmembrane helix</keyword>
<evidence type="ECO:0000256" key="1">
    <source>
        <dbReference type="SAM" id="Phobius"/>
    </source>
</evidence>
<keyword evidence="1" id="KW-0472">Membrane</keyword>
<feature type="transmembrane region" description="Helical" evidence="1">
    <location>
        <begin position="41"/>
        <end position="65"/>
    </location>
</feature>
<dbReference type="AlphaFoldDB" id="A0A1T5P9I2"/>
<feature type="transmembrane region" description="Helical" evidence="1">
    <location>
        <begin position="12"/>
        <end position="34"/>
    </location>
</feature>